<dbReference type="AlphaFoldDB" id="A0A0S8FTN6"/>
<evidence type="ECO:0000256" key="2">
    <source>
        <dbReference type="ARBA" id="ARBA00010961"/>
    </source>
</evidence>
<evidence type="ECO:0000256" key="3">
    <source>
        <dbReference type="ARBA" id="ARBA00022578"/>
    </source>
</evidence>
<comment type="similarity">
    <text evidence="2 6">Belongs to the transposase mutator family.</text>
</comment>
<evidence type="ECO:0000256" key="1">
    <source>
        <dbReference type="ARBA" id="ARBA00002190"/>
    </source>
</evidence>
<dbReference type="Proteomes" id="UP000051373">
    <property type="component" value="Unassembled WGS sequence"/>
</dbReference>
<reference evidence="7 8" key="1">
    <citation type="journal article" date="2015" name="Microbiome">
        <title>Genomic resolution of linkages in carbon, nitrogen, and sulfur cycling among widespread estuary sediment bacteria.</title>
        <authorList>
            <person name="Baker B.J."/>
            <person name="Lazar C.S."/>
            <person name="Teske A.P."/>
            <person name="Dick G.J."/>
        </authorList>
    </citation>
    <scope>NUCLEOTIDE SEQUENCE [LARGE SCALE GENOMIC DNA]</scope>
    <source>
        <strain evidence="7">SM23_42</strain>
    </source>
</reference>
<gene>
    <name evidence="7" type="ORF">AMJ83_07145</name>
</gene>
<organism evidence="7 8">
    <name type="scientific">candidate division WOR_3 bacterium SM23_42</name>
    <dbReference type="NCBI Taxonomy" id="1703779"/>
    <lineage>
        <taxon>Bacteria</taxon>
        <taxon>Bacteria division WOR-3</taxon>
    </lineage>
</organism>
<dbReference type="EMBL" id="LJUJ01000013">
    <property type="protein sequence ID" value="KPK63434.1"/>
    <property type="molecule type" value="Genomic_DNA"/>
</dbReference>
<evidence type="ECO:0000256" key="5">
    <source>
        <dbReference type="ARBA" id="ARBA00023172"/>
    </source>
</evidence>
<evidence type="ECO:0000313" key="8">
    <source>
        <dbReference type="Proteomes" id="UP000051373"/>
    </source>
</evidence>
<keyword evidence="3 6" id="KW-0815">Transposition</keyword>
<name>A0A0S8FTN6_UNCW3</name>
<dbReference type="Pfam" id="PF00872">
    <property type="entry name" value="Transposase_mut"/>
    <property type="match status" value="1"/>
</dbReference>
<dbReference type="PANTHER" id="PTHR33217:SF7">
    <property type="entry name" value="TRANSPOSASE FOR INSERTION SEQUENCE ELEMENT IS1081"/>
    <property type="match status" value="1"/>
</dbReference>
<dbReference type="GO" id="GO:0006313">
    <property type="term" value="P:DNA transposition"/>
    <property type="evidence" value="ECO:0007669"/>
    <property type="project" value="UniProtKB-UniRule"/>
</dbReference>
<evidence type="ECO:0000313" key="7">
    <source>
        <dbReference type="EMBL" id="KPK63434.1"/>
    </source>
</evidence>
<dbReference type="GO" id="GO:0004803">
    <property type="term" value="F:transposase activity"/>
    <property type="evidence" value="ECO:0007669"/>
    <property type="project" value="UniProtKB-UniRule"/>
</dbReference>
<keyword evidence="4 6" id="KW-0238">DNA-binding</keyword>
<evidence type="ECO:0000256" key="4">
    <source>
        <dbReference type="ARBA" id="ARBA00023125"/>
    </source>
</evidence>
<accession>A0A0S8FTN6</accession>
<dbReference type="PANTHER" id="PTHR33217">
    <property type="entry name" value="TRANSPOSASE FOR INSERTION SEQUENCE ELEMENT IS1081"/>
    <property type="match status" value="1"/>
</dbReference>
<dbReference type="InterPro" id="IPR001207">
    <property type="entry name" value="Transposase_mutator"/>
</dbReference>
<proteinExistence type="inferred from homology"/>
<comment type="caution">
    <text evidence="7">The sequence shown here is derived from an EMBL/GenBank/DDBJ whole genome shotgun (WGS) entry which is preliminary data.</text>
</comment>
<comment type="function">
    <text evidence="1 6">Required for the transposition of the insertion element.</text>
</comment>
<dbReference type="GO" id="GO:0003677">
    <property type="term" value="F:DNA binding"/>
    <property type="evidence" value="ECO:0007669"/>
    <property type="project" value="UniProtKB-UniRule"/>
</dbReference>
<keyword evidence="5 6" id="KW-0233">DNA recombination</keyword>
<protein>
    <recommendedName>
        <fullName evidence="6">Mutator family transposase</fullName>
    </recommendedName>
</protein>
<dbReference type="STRING" id="1703779.AMJ83_07145"/>
<evidence type="ECO:0000256" key="6">
    <source>
        <dbReference type="RuleBase" id="RU365089"/>
    </source>
</evidence>
<sequence>MDGFKLNQLWAGVKDYYVDWEQEAFAEPGRRALKQLLEGAMKAEVVGYLQRQKYERGKVVVDYRNGYYHRNLVTSLGLIPRLMVPRTRKLGCRTKVFRRYQRRWKEVDDWIRGVFIAGVSTRDVRWVTKALLNASVSAGTVSSITKALDQEVSRFHRQLLKDEYVYVFFDGVVKKVVSCGQAVKKVILVAYGIRQDGRREVIDYWVAKSESEHDWTVFLNDLYQRGLRGVC</sequence>
<keyword evidence="6" id="KW-0814">Transposable element</keyword>